<dbReference type="EMBL" id="DF237479">
    <property type="protein sequence ID" value="GAQ89497.1"/>
    <property type="molecule type" value="Genomic_DNA"/>
</dbReference>
<organism evidence="2 3">
    <name type="scientific">Klebsormidium nitens</name>
    <name type="common">Green alga</name>
    <name type="synonym">Ulothrix nitens</name>
    <dbReference type="NCBI Taxonomy" id="105231"/>
    <lineage>
        <taxon>Eukaryota</taxon>
        <taxon>Viridiplantae</taxon>
        <taxon>Streptophyta</taxon>
        <taxon>Klebsormidiophyceae</taxon>
        <taxon>Klebsormidiales</taxon>
        <taxon>Klebsormidiaceae</taxon>
        <taxon>Klebsormidium</taxon>
    </lineage>
</organism>
<feature type="region of interest" description="Disordered" evidence="1">
    <location>
        <begin position="116"/>
        <end position="147"/>
    </location>
</feature>
<dbReference type="PANTHER" id="PTHR34305">
    <property type="entry name" value="EXPRESSED PROTEIN"/>
    <property type="match status" value="1"/>
</dbReference>
<evidence type="ECO:0000313" key="3">
    <source>
        <dbReference type="Proteomes" id="UP000054558"/>
    </source>
</evidence>
<feature type="region of interest" description="Disordered" evidence="1">
    <location>
        <begin position="767"/>
        <end position="787"/>
    </location>
</feature>
<dbReference type="PANTHER" id="PTHR34305:SF1">
    <property type="entry name" value="SWIM-TYPE DOMAIN-CONTAINING PROTEIN"/>
    <property type="match status" value="1"/>
</dbReference>
<gene>
    <name evidence="2" type="ORF">KFL_005300010</name>
</gene>
<accession>A0A1Y1ILI8</accession>
<keyword evidence="3" id="KW-1185">Reference proteome</keyword>
<protein>
    <submittedName>
        <fullName evidence="2">Uncharacterized protein</fullName>
    </submittedName>
</protein>
<proteinExistence type="predicted"/>
<dbReference type="AlphaFoldDB" id="A0A1Y1ILI8"/>
<sequence length="933" mass="104312">MPILRRQRGKGPWSQSFELTNGVLSFLCQQNATRGLKQRPVATAATQIGERGMAKGVRPRAKGVAQETSTEVMRGCRKRSGILLACWSGGEQATCAGDSCFCRQHKRLFGEAAVTQTSNDWESNGGNRGRKGGSAEEEAPPHKRARRNKAFWEAHKQGSQGPATRVGWGARPPAEARGKEAIRGWVDACTSCSLAALAVARGRCEHEEALRVRTPVMLLTTEAVQVTKSKLARSSDAHAVHNPLVTSLDRPVPVSKLRDCHFQELSEKGLLSAPCPIESPACGGPWVEAWIEADVTASQWSQRVRVRIYHCECHLDEAHTIHFDGEHLGLHTWNRRTLFVQESLQLLLRGMQHGHSFKAELATHQSAFQRSPDAIVLSEETWRRASLDFFKLVGLGLRDCCSLCGPHPKRTSTGALLEKRPISDRDYCGSGLQGGGLKRKLLLLPELQEALARLSQHRPKDERLERRLSKVEYEALLNGLAHEDPQIVKRFGPDEAGGPLPEDGRRRMLVEQCTMVRDRNLAVFELLTGIQADFERRGLSPDLWQHWVGEWTELLYSLGAHDSDEALIGPGALHMARKLLLGDEATREDRRDWARDAPILRCILDSCGGLTFPAFFVRTLYHLYLLVLLAQGGTGFESEGRRGWVHEAIDPFERAVGLLTEARARPLSIDERRRLDEVRGLANELLPGVEILEPSPRQWEGMSGHERSLLRERLGRDKEGDELHPLPAGHAFRAEQDALACYPFPGWEQKRGLPWYSSFEHPDGRRLVKGAGKLSGKKGSKSERPKRTRGGYVFACPHRIIYGFHVMLRGESPRDTFVVLYTRLRREDLPEVLVHDNSCALRNYCFRRESAHFAPSYPSLHWVNTSAVESVNAFLKGFRSLGWYSGLESFMVILPLLLGGNNSSSKRVDDAKLSIALAATVWTVGVRARLLQR</sequence>
<name>A0A1Y1ILI8_KLENI</name>
<reference evidence="2 3" key="1">
    <citation type="journal article" date="2014" name="Nat. Commun.">
        <title>Klebsormidium flaccidum genome reveals primary factors for plant terrestrial adaptation.</title>
        <authorList>
            <person name="Hori K."/>
            <person name="Maruyama F."/>
            <person name="Fujisawa T."/>
            <person name="Togashi T."/>
            <person name="Yamamoto N."/>
            <person name="Seo M."/>
            <person name="Sato S."/>
            <person name="Yamada T."/>
            <person name="Mori H."/>
            <person name="Tajima N."/>
            <person name="Moriyama T."/>
            <person name="Ikeuchi M."/>
            <person name="Watanabe M."/>
            <person name="Wada H."/>
            <person name="Kobayashi K."/>
            <person name="Saito M."/>
            <person name="Masuda T."/>
            <person name="Sasaki-Sekimoto Y."/>
            <person name="Mashiguchi K."/>
            <person name="Awai K."/>
            <person name="Shimojima M."/>
            <person name="Masuda S."/>
            <person name="Iwai M."/>
            <person name="Nobusawa T."/>
            <person name="Narise T."/>
            <person name="Kondo S."/>
            <person name="Saito H."/>
            <person name="Sato R."/>
            <person name="Murakawa M."/>
            <person name="Ihara Y."/>
            <person name="Oshima-Yamada Y."/>
            <person name="Ohtaka K."/>
            <person name="Satoh M."/>
            <person name="Sonobe K."/>
            <person name="Ishii M."/>
            <person name="Ohtani R."/>
            <person name="Kanamori-Sato M."/>
            <person name="Honoki R."/>
            <person name="Miyazaki D."/>
            <person name="Mochizuki H."/>
            <person name="Umetsu J."/>
            <person name="Higashi K."/>
            <person name="Shibata D."/>
            <person name="Kamiya Y."/>
            <person name="Sato N."/>
            <person name="Nakamura Y."/>
            <person name="Tabata S."/>
            <person name="Ida S."/>
            <person name="Kurokawa K."/>
            <person name="Ohta H."/>
        </authorList>
    </citation>
    <scope>NUCLEOTIDE SEQUENCE [LARGE SCALE GENOMIC DNA]</scope>
    <source>
        <strain evidence="2 3">NIES-2285</strain>
    </source>
</reference>
<dbReference type="Proteomes" id="UP000054558">
    <property type="component" value="Unassembled WGS sequence"/>
</dbReference>
<evidence type="ECO:0000313" key="2">
    <source>
        <dbReference type="EMBL" id="GAQ89497.1"/>
    </source>
</evidence>
<dbReference type="STRING" id="105231.A0A1Y1ILI8"/>
<evidence type="ECO:0000256" key="1">
    <source>
        <dbReference type="SAM" id="MobiDB-lite"/>
    </source>
</evidence>